<dbReference type="Proteomes" id="UP000010931">
    <property type="component" value="Unassembled WGS sequence"/>
</dbReference>
<keyword evidence="3" id="KW-1185">Reference proteome</keyword>
<evidence type="ECO:0000256" key="1">
    <source>
        <dbReference type="SAM" id="MobiDB-lite"/>
    </source>
</evidence>
<dbReference type="PATRIC" id="fig|698760.3.peg.1796"/>
<dbReference type="GeneID" id="97403507"/>
<dbReference type="AlphaFoldDB" id="L7FEB0"/>
<sequence length="64" mass="7122">MTVRQALDDVPQPDCHLSPGDREPRHRRARSRAPDGSRRASTGRRIGTGVYCSSGRTRFVMVGQ</sequence>
<organism evidence="2 3">
    <name type="scientific">Streptomyces turgidiscabies (strain Car8)</name>
    <dbReference type="NCBI Taxonomy" id="698760"/>
    <lineage>
        <taxon>Bacteria</taxon>
        <taxon>Bacillati</taxon>
        <taxon>Actinomycetota</taxon>
        <taxon>Actinomycetes</taxon>
        <taxon>Kitasatosporales</taxon>
        <taxon>Streptomycetaceae</taxon>
        <taxon>Streptomyces</taxon>
    </lineage>
</organism>
<protein>
    <submittedName>
        <fullName evidence="2">Uncharacterized protein</fullName>
    </submittedName>
</protein>
<gene>
    <name evidence="2" type="ORF">STRTUCAR8_00614</name>
</gene>
<dbReference type="EMBL" id="AEJB01000138">
    <property type="protein sequence ID" value="ELP69544.1"/>
    <property type="molecule type" value="Genomic_DNA"/>
</dbReference>
<name>L7FEB0_STRT8</name>
<feature type="region of interest" description="Disordered" evidence="1">
    <location>
        <begin position="1"/>
        <end position="49"/>
    </location>
</feature>
<proteinExistence type="predicted"/>
<comment type="caution">
    <text evidence="2">The sequence shown here is derived from an EMBL/GenBank/DDBJ whole genome shotgun (WGS) entry which is preliminary data.</text>
</comment>
<evidence type="ECO:0000313" key="2">
    <source>
        <dbReference type="EMBL" id="ELP69544.1"/>
    </source>
</evidence>
<dbReference type="RefSeq" id="WP_006375214.1">
    <property type="nucleotide sequence ID" value="NZ_AEJB01000138.1"/>
</dbReference>
<reference evidence="2 3" key="1">
    <citation type="journal article" date="2011" name="Plasmid">
        <title>Streptomyces turgidiscabies Car8 contains a modular pathogenicity island that shares virulence genes with other actinobacterial plant pathogens.</title>
        <authorList>
            <person name="Huguet-Tapia J.C."/>
            <person name="Badger J.H."/>
            <person name="Loria R."/>
            <person name="Pettis G.S."/>
        </authorList>
    </citation>
    <scope>NUCLEOTIDE SEQUENCE [LARGE SCALE GENOMIC DNA]</scope>
    <source>
        <strain evidence="2 3">Car8</strain>
    </source>
</reference>
<evidence type="ECO:0000313" key="3">
    <source>
        <dbReference type="Proteomes" id="UP000010931"/>
    </source>
</evidence>
<accession>L7FEB0</accession>